<protein>
    <recommendedName>
        <fullName evidence="3">Type II secretion system protein N</fullName>
    </recommendedName>
    <alternativeName>
        <fullName evidence="10">General secretion pathway protein N</fullName>
    </alternativeName>
</protein>
<dbReference type="Proteomes" id="UP000618591">
    <property type="component" value="Unassembled WGS sequence"/>
</dbReference>
<evidence type="ECO:0000256" key="5">
    <source>
        <dbReference type="ARBA" id="ARBA00022475"/>
    </source>
</evidence>
<keyword evidence="5" id="KW-1003">Cell membrane</keyword>
<dbReference type="InterPro" id="IPR022792">
    <property type="entry name" value="T2SS_protein-GspN"/>
</dbReference>
<evidence type="ECO:0000256" key="11">
    <source>
        <dbReference type="SAM" id="Phobius"/>
    </source>
</evidence>
<evidence type="ECO:0000313" key="13">
    <source>
        <dbReference type="Proteomes" id="UP000618591"/>
    </source>
</evidence>
<dbReference type="RefSeq" id="WP_188446665.1">
    <property type="nucleotide sequence ID" value="NZ_BMDW01000009.1"/>
</dbReference>
<keyword evidence="4" id="KW-0813">Transport</keyword>
<evidence type="ECO:0000256" key="1">
    <source>
        <dbReference type="ARBA" id="ARBA00004533"/>
    </source>
</evidence>
<reference evidence="13" key="1">
    <citation type="journal article" date="2019" name="Int. J. Syst. Evol. Microbiol.">
        <title>The Global Catalogue of Microorganisms (GCM) 10K type strain sequencing project: providing services to taxonomists for standard genome sequencing and annotation.</title>
        <authorList>
            <consortium name="The Broad Institute Genomics Platform"/>
            <consortium name="The Broad Institute Genome Sequencing Center for Infectious Disease"/>
            <person name="Wu L."/>
            <person name="Ma J."/>
        </authorList>
    </citation>
    <scope>NUCLEOTIDE SEQUENCE [LARGE SCALE GENOMIC DNA]</scope>
    <source>
        <strain evidence="13">CGMCC 1.10106</strain>
    </source>
</reference>
<evidence type="ECO:0000313" key="12">
    <source>
        <dbReference type="EMBL" id="GGA48147.1"/>
    </source>
</evidence>
<dbReference type="Pfam" id="PF01203">
    <property type="entry name" value="T2SSN"/>
    <property type="match status" value="1"/>
</dbReference>
<keyword evidence="8" id="KW-0653">Protein transport</keyword>
<comment type="similarity">
    <text evidence="2">Belongs to the GSP N family.</text>
</comment>
<keyword evidence="11" id="KW-1133">Transmembrane helix</keyword>
<evidence type="ECO:0000256" key="9">
    <source>
        <dbReference type="ARBA" id="ARBA00023136"/>
    </source>
</evidence>
<organism evidence="12 13">
    <name type="scientific">Sphingomonas psychrolutea</name>
    <dbReference type="NCBI Taxonomy" id="1259676"/>
    <lineage>
        <taxon>Bacteria</taxon>
        <taxon>Pseudomonadati</taxon>
        <taxon>Pseudomonadota</taxon>
        <taxon>Alphaproteobacteria</taxon>
        <taxon>Sphingomonadales</taxon>
        <taxon>Sphingomonadaceae</taxon>
        <taxon>Sphingomonas</taxon>
    </lineage>
</organism>
<dbReference type="EMBL" id="BMDW01000009">
    <property type="protein sequence ID" value="GGA48147.1"/>
    <property type="molecule type" value="Genomic_DNA"/>
</dbReference>
<evidence type="ECO:0000256" key="10">
    <source>
        <dbReference type="ARBA" id="ARBA00030772"/>
    </source>
</evidence>
<comment type="caution">
    <text evidence="12">The sequence shown here is derived from an EMBL/GenBank/DDBJ whole genome shotgun (WGS) entry which is preliminary data.</text>
</comment>
<feature type="transmembrane region" description="Helical" evidence="11">
    <location>
        <begin position="12"/>
        <end position="32"/>
    </location>
</feature>
<keyword evidence="7 11" id="KW-0812">Transmembrane</keyword>
<evidence type="ECO:0000256" key="6">
    <source>
        <dbReference type="ARBA" id="ARBA00022519"/>
    </source>
</evidence>
<evidence type="ECO:0000256" key="4">
    <source>
        <dbReference type="ARBA" id="ARBA00022448"/>
    </source>
</evidence>
<evidence type="ECO:0000256" key="8">
    <source>
        <dbReference type="ARBA" id="ARBA00022927"/>
    </source>
</evidence>
<sequence>MTRFRLATGPLALFGAVFVIALIVLLPLRLVLGQFDLARTGFAAREATGSVWFGAVREAGVGSIALGDLGAALSPWPLFVGRARVDLAGHSTSTTRAVHGAVSVSRHSIGVDDMTAVLTGGAVFARFPVSGLDLDDVSVRFTDGNCDMAEGRVKATLGRDIAGINLAQGLSGTARCDGGALLLPLASQSGTEQALVRLWQTGRFRAELTVRPTDPTAVQQLELSGFQPTARGHVLTVEGKF</sequence>
<proteinExistence type="inferred from homology"/>
<keyword evidence="9 11" id="KW-0472">Membrane</keyword>
<accession>A0ABQ1GQ77</accession>
<evidence type="ECO:0000256" key="3">
    <source>
        <dbReference type="ARBA" id="ARBA00021563"/>
    </source>
</evidence>
<evidence type="ECO:0000256" key="7">
    <source>
        <dbReference type="ARBA" id="ARBA00022692"/>
    </source>
</evidence>
<keyword evidence="6" id="KW-0997">Cell inner membrane</keyword>
<evidence type="ECO:0000256" key="2">
    <source>
        <dbReference type="ARBA" id="ARBA00007208"/>
    </source>
</evidence>
<keyword evidence="13" id="KW-1185">Reference proteome</keyword>
<comment type="subcellular location">
    <subcellularLocation>
        <location evidence="1">Cell inner membrane</location>
    </subcellularLocation>
</comment>
<name>A0ABQ1GQ77_9SPHN</name>
<gene>
    <name evidence="12" type="ORF">GCM10011395_18050</name>
</gene>